<proteinExistence type="predicted"/>
<feature type="domain" description="AMP-dependent synthetase/ligase" evidence="1">
    <location>
        <begin position="210"/>
        <end position="273"/>
    </location>
</feature>
<sequence length="438" mass="48434">EEACVYLGTVKFSSEIEAVIMEKYIVEVEGAKVAENGRPSMGPVYRTIHAKDGFPEPPPGVESCWDIFSLAVQKHPQNPMLGQREIINGKAGKYTWLTYQEVRNMVLKIGSAIRSCGLEQGDRCGIYGANCPEWIISMEACNGHGIYCVPLYDTLGAEAVEFIIRHAEVSIAIVQETKIPAILKCMYSHVPGTSRVWKSVPGMHPGPSSLTETCAGSFVSIPNVMSMLGTVGPPAPNIEACLESVPDMGYDALSQVPRGEVCVRGKTLFKGYYKRDDLTNEVMIDGWFHTGDVGEWQPDGALKIIDRKKNIFKLSQGEYIAVENLENVYGLCSAIDAVWIYGNSFESFLVAIVTPNQQALQNWATANGETGDFTALCQNPKAKAYILDELNAVAKSNKLKGFEFLKAIHLDPLPFDMERDLLTPTFKKKRPQLLKFYK</sequence>
<dbReference type="Pfam" id="PF00501">
    <property type="entry name" value="AMP-binding"/>
    <property type="match status" value="2"/>
</dbReference>
<evidence type="ECO:0000313" key="3">
    <source>
        <dbReference type="Proteomes" id="UP000824469"/>
    </source>
</evidence>
<dbReference type="OMA" id="LECCWDI"/>
<evidence type="ECO:0000259" key="1">
    <source>
        <dbReference type="Pfam" id="PF00501"/>
    </source>
</evidence>
<dbReference type="AlphaFoldDB" id="A0AA38FSS0"/>
<keyword evidence="3" id="KW-1185">Reference proteome</keyword>
<dbReference type="GO" id="GO:0004467">
    <property type="term" value="F:long-chain fatty acid-CoA ligase activity"/>
    <property type="evidence" value="ECO:0007669"/>
    <property type="project" value="TreeGrafter"/>
</dbReference>
<dbReference type="InterPro" id="IPR042099">
    <property type="entry name" value="ANL_N_sf"/>
</dbReference>
<dbReference type="EMBL" id="JAHRHJ020000007">
    <property type="protein sequence ID" value="KAH9309699.1"/>
    <property type="molecule type" value="Genomic_DNA"/>
</dbReference>
<dbReference type="GO" id="GO:0016020">
    <property type="term" value="C:membrane"/>
    <property type="evidence" value="ECO:0007669"/>
    <property type="project" value="TreeGrafter"/>
</dbReference>
<organism evidence="2 3">
    <name type="scientific">Taxus chinensis</name>
    <name type="common">Chinese yew</name>
    <name type="synonym">Taxus wallichiana var. chinensis</name>
    <dbReference type="NCBI Taxonomy" id="29808"/>
    <lineage>
        <taxon>Eukaryota</taxon>
        <taxon>Viridiplantae</taxon>
        <taxon>Streptophyta</taxon>
        <taxon>Embryophyta</taxon>
        <taxon>Tracheophyta</taxon>
        <taxon>Spermatophyta</taxon>
        <taxon>Pinopsida</taxon>
        <taxon>Pinidae</taxon>
        <taxon>Conifers II</taxon>
        <taxon>Cupressales</taxon>
        <taxon>Taxaceae</taxon>
        <taxon>Taxus</taxon>
    </lineage>
</organism>
<dbReference type="Proteomes" id="UP000824469">
    <property type="component" value="Unassembled WGS sequence"/>
</dbReference>
<accession>A0AA38FSS0</accession>
<dbReference type="PANTHER" id="PTHR43272">
    <property type="entry name" value="LONG-CHAIN-FATTY-ACID--COA LIGASE"/>
    <property type="match status" value="1"/>
</dbReference>
<comment type="caution">
    <text evidence="2">The sequence shown here is derived from an EMBL/GenBank/DDBJ whole genome shotgun (WGS) entry which is preliminary data.</text>
</comment>
<feature type="non-terminal residue" evidence="2">
    <location>
        <position position="1"/>
    </location>
</feature>
<feature type="domain" description="AMP-dependent synthetase/ligase" evidence="1">
    <location>
        <begin position="72"/>
        <end position="188"/>
    </location>
</feature>
<dbReference type="Gene3D" id="3.40.50.12780">
    <property type="entry name" value="N-terminal domain of ligase-like"/>
    <property type="match status" value="2"/>
</dbReference>
<dbReference type="GO" id="GO:0005783">
    <property type="term" value="C:endoplasmic reticulum"/>
    <property type="evidence" value="ECO:0007669"/>
    <property type="project" value="TreeGrafter"/>
</dbReference>
<protein>
    <recommendedName>
        <fullName evidence="1">AMP-dependent synthetase/ligase domain-containing protein</fullName>
    </recommendedName>
</protein>
<reference evidence="2 3" key="1">
    <citation type="journal article" date="2021" name="Nat. Plants">
        <title>The Taxus genome provides insights into paclitaxel biosynthesis.</title>
        <authorList>
            <person name="Xiong X."/>
            <person name="Gou J."/>
            <person name="Liao Q."/>
            <person name="Li Y."/>
            <person name="Zhou Q."/>
            <person name="Bi G."/>
            <person name="Li C."/>
            <person name="Du R."/>
            <person name="Wang X."/>
            <person name="Sun T."/>
            <person name="Guo L."/>
            <person name="Liang H."/>
            <person name="Lu P."/>
            <person name="Wu Y."/>
            <person name="Zhang Z."/>
            <person name="Ro D.K."/>
            <person name="Shang Y."/>
            <person name="Huang S."/>
            <person name="Yan J."/>
        </authorList>
    </citation>
    <scope>NUCLEOTIDE SEQUENCE [LARGE SCALE GENOMIC DNA]</scope>
    <source>
        <strain evidence="2">Ta-2019</strain>
    </source>
</reference>
<dbReference type="SUPFAM" id="SSF56801">
    <property type="entry name" value="Acetyl-CoA synthetase-like"/>
    <property type="match status" value="2"/>
</dbReference>
<feature type="non-terminal residue" evidence="2">
    <location>
        <position position="438"/>
    </location>
</feature>
<dbReference type="InterPro" id="IPR000873">
    <property type="entry name" value="AMP-dep_synth/lig_dom"/>
</dbReference>
<name>A0AA38FSS0_TAXCH</name>
<dbReference type="PANTHER" id="PTHR43272:SF3">
    <property type="entry name" value="LONG CHAIN ACYL-COA SYNTHETASE 4"/>
    <property type="match status" value="1"/>
</dbReference>
<gene>
    <name evidence="2" type="ORF">KI387_037610</name>
</gene>
<evidence type="ECO:0000313" key="2">
    <source>
        <dbReference type="EMBL" id="KAH9309699.1"/>
    </source>
</evidence>